<reference evidence="3 4" key="1">
    <citation type="journal article" date="2024" name="Commun. Biol.">
        <title>Comparative genomic analysis of thermophilic fungi reveals convergent evolutionary adaptations and gene losses.</title>
        <authorList>
            <person name="Steindorff A.S."/>
            <person name="Aguilar-Pontes M.V."/>
            <person name="Robinson A.J."/>
            <person name="Andreopoulos B."/>
            <person name="LaButti K."/>
            <person name="Kuo A."/>
            <person name="Mondo S."/>
            <person name="Riley R."/>
            <person name="Otillar R."/>
            <person name="Haridas S."/>
            <person name="Lipzen A."/>
            <person name="Grimwood J."/>
            <person name="Schmutz J."/>
            <person name="Clum A."/>
            <person name="Reid I.D."/>
            <person name="Moisan M.C."/>
            <person name="Butler G."/>
            <person name="Nguyen T.T.M."/>
            <person name="Dewar K."/>
            <person name="Conant G."/>
            <person name="Drula E."/>
            <person name="Henrissat B."/>
            <person name="Hansel C."/>
            <person name="Singer S."/>
            <person name="Hutchinson M.I."/>
            <person name="de Vries R.P."/>
            <person name="Natvig D.O."/>
            <person name="Powell A.J."/>
            <person name="Tsang A."/>
            <person name="Grigoriev I.V."/>
        </authorList>
    </citation>
    <scope>NUCLEOTIDE SEQUENCE [LARGE SCALE GENOMIC DNA]</scope>
    <source>
        <strain evidence="3 4">ATCC 24622</strain>
    </source>
</reference>
<feature type="region of interest" description="Disordered" evidence="1">
    <location>
        <begin position="33"/>
        <end position="58"/>
    </location>
</feature>
<feature type="transmembrane region" description="Helical" evidence="2">
    <location>
        <begin position="98"/>
        <end position="115"/>
    </location>
</feature>
<comment type="caution">
    <text evidence="3">The sequence shown here is derived from an EMBL/GenBank/DDBJ whole genome shotgun (WGS) entry which is preliminary data.</text>
</comment>
<evidence type="ECO:0000256" key="2">
    <source>
        <dbReference type="SAM" id="Phobius"/>
    </source>
</evidence>
<dbReference type="EMBL" id="JAZHXJ010002226">
    <property type="protein sequence ID" value="KAL1840259.1"/>
    <property type="molecule type" value="Genomic_DNA"/>
</dbReference>
<keyword evidence="2" id="KW-0472">Membrane</keyword>
<dbReference type="Proteomes" id="UP001586593">
    <property type="component" value="Unassembled WGS sequence"/>
</dbReference>
<feature type="compositionally biased region" description="Acidic residues" evidence="1">
    <location>
        <begin position="45"/>
        <end position="57"/>
    </location>
</feature>
<keyword evidence="2" id="KW-0812">Transmembrane</keyword>
<evidence type="ECO:0008006" key="5">
    <source>
        <dbReference type="Google" id="ProtNLM"/>
    </source>
</evidence>
<feature type="transmembrane region" description="Helical" evidence="2">
    <location>
        <begin position="67"/>
        <end position="86"/>
    </location>
</feature>
<sequence>MEGDRLVPDALPAVLLAVAAMLTLPPLASLLRRRPASTPNRPYQDEDGVSSADEEASMSDGVPRAGVLLGAVAGFWASTTSGSAAAIQPSASANVPRATAGLWGLICLQGLAILVEPRAHKRFRYGIATAVCVACVACVLATTAVSRQMGPGAPCSRRGGAERAACASTLLASLSLRRRPTVFFRGQRVDQEHGVSLLARCSFSWIAPVFRLARARPLGLPDLPAVGHRRRARTLRQSLAAQQRSQRLWRQLVGVFAPTIVRHWVLVLLAALCGVGSRAALYQLLRCLEPAQRRPDEDLPSGDTTRAALAWVAVLGLSLAARSVLDTRLSWLSETRLQMPVIATLKALVFDKSTRIPISHGAAAPSGDQRQPRQTGKEARGGAGPSLTSLMTNDWYGDALDPIRVSTKSGELTLAFAAPWYPWRAVPATRFRVRCSASCSAASPWCA</sequence>
<feature type="region of interest" description="Disordered" evidence="1">
    <location>
        <begin position="359"/>
        <end position="388"/>
    </location>
</feature>
<proteinExistence type="predicted"/>
<feature type="transmembrane region" description="Helical" evidence="2">
    <location>
        <begin position="12"/>
        <end position="31"/>
    </location>
</feature>
<evidence type="ECO:0000313" key="3">
    <source>
        <dbReference type="EMBL" id="KAL1840259.1"/>
    </source>
</evidence>
<gene>
    <name evidence="3" type="ORF">VTK73DRAFT_3804</name>
</gene>
<organism evidence="3 4">
    <name type="scientific">Phialemonium thermophilum</name>
    <dbReference type="NCBI Taxonomy" id="223376"/>
    <lineage>
        <taxon>Eukaryota</taxon>
        <taxon>Fungi</taxon>
        <taxon>Dikarya</taxon>
        <taxon>Ascomycota</taxon>
        <taxon>Pezizomycotina</taxon>
        <taxon>Sordariomycetes</taxon>
        <taxon>Sordariomycetidae</taxon>
        <taxon>Cephalothecales</taxon>
        <taxon>Cephalothecaceae</taxon>
        <taxon>Phialemonium</taxon>
    </lineage>
</organism>
<accession>A0ABR3VET3</accession>
<name>A0ABR3VET3_9PEZI</name>
<feature type="transmembrane region" description="Helical" evidence="2">
    <location>
        <begin position="127"/>
        <end position="146"/>
    </location>
</feature>
<evidence type="ECO:0000313" key="4">
    <source>
        <dbReference type="Proteomes" id="UP001586593"/>
    </source>
</evidence>
<protein>
    <recommendedName>
        <fullName evidence="5">ABC transmembrane type-1 domain-containing protein</fullName>
    </recommendedName>
</protein>
<keyword evidence="2" id="KW-1133">Transmembrane helix</keyword>
<evidence type="ECO:0000256" key="1">
    <source>
        <dbReference type="SAM" id="MobiDB-lite"/>
    </source>
</evidence>
<keyword evidence="4" id="KW-1185">Reference proteome</keyword>